<keyword evidence="2" id="KW-1185">Reference proteome</keyword>
<comment type="caution">
    <text evidence="1">The sequence shown here is derived from an EMBL/GenBank/DDBJ whole genome shotgun (WGS) entry which is preliminary data.</text>
</comment>
<dbReference type="Proteomes" id="UP001293254">
    <property type="component" value="Unassembled WGS sequence"/>
</dbReference>
<name>A0AAE2CHE7_9LAMI</name>
<accession>A0AAE2CHE7</accession>
<dbReference type="EMBL" id="JACGWO010000008">
    <property type="protein sequence ID" value="KAK4422119.1"/>
    <property type="molecule type" value="Genomic_DNA"/>
</dbReference>
<proteinExistence type="predicted"/>
<evidence type="ECO:0000313" key="1">
    <source>
        <dbReference type="EMBL" id="KAK4422119.1"/>
    </source>
</evidence>
<reference evidence="1" key="1">
    <citation type="submission" date="2020-06" db="EMBL/GenBank/DDBJ databases">
        <authorList>
            <person name="Li T."/>
            <person name="Hu X."/>
            <person name="Zhang T."/>
            <person name="Song X."/>
            <person name="Zhang H."/>
            <person name="Dai N."/>
            <person name="Sheng W."/>
            <person name="Hou X."/>
            <person name="Wei L."/>
        </authorList>
    </citation>
    <scope>NUCLEOTIDE SEQUENCE</scope>
    <source>
        <strain evidence="1">3651</strain>
        <tissue evidence="1">Leaf</tissue>
    </source>
</reference>
<gene>
    <name evidence="1" type="ORF">Salat_2162900</name>
</gene>
<organism evidence="1 2">
    <name type="scientific">Sesamum alatum</name>
    <dbReference type="NCBI Taxonomy" id="300844"/>
    <lineage>
        <taxon>Eukaryota</taxon>
        <taxon>Viridiplantae</taxon>
        <taxon>Streptophyta</taxon>
        <taxon>Embryophyta</taxon>
        <taxon>Tracheophyta</taxon>
        <taxon>Spermatophyta</taxon>
        <taxon>Magnoliopsida</taxon>
        <taxon>eudicotyledons</taxon>
        <taxon>Gunneridae</taxon>
        <taxon>Pentapetalae</taxon>
        <taxon>asterids</taxon>
        <taxon>lamiids</taxon>
        <taxon>Lamiales</taxon>
        <taxon>Pedaliaceae</taxon>
        <taxon>Sesamum</taxon>
    </lineage>
</organism>
<evidence type="ECO:0000313" key="2">
    <source>
        <dbReference type="Proteomes" id="UP001293254"/>
    </source>
</evidence>
<dbReference type="AlphaFoldDB" id="A0AAE2CHE7"/>
<protein>
    <submittedName>
        <fullName evidence="1">Uncharacterized protein</fullName>
    </submittedName>
</protein>
<sequence>MIERYDKMRANLKANLSQFKGVEEKDRKLAVQAIKMESLRATSFQSYTRGCEEGSIVGQSMVVVAFKASPEFTEEVFRQGSSFYVDGFTVCAEQFKNLGNLPSDCDYNFLDMRADGFGRICSVGGAGPSES</sequence>
<reference evidence="1" key="2">
    <citation type="journal article" date="2024" name="Plant">
        <title>Genomic evolution and insights into agronomic trait innovations of Sesamum species.</title>
        <authorList>
            <person name="Miao H."/>
            <person name="Wang L."/>
            <person name="Qu L."/>
            <person name="Liu H."/>
            <person name="Sun Y."/>
            <person name="Le M."/>
            <person name="Wang Q."/>
            <person name="Wei S."/>
            <person name="Zheng Y."/>
            <person name="Lin W."/>
            <person name="Duan Y."/>
            <person name="Cao H."/>
            <person name="Xiong S."/>
            <person name="Wang X."/>
            <person name="Wei L."/>
            <person name="Li C."/>
            <person name="Ma Q."/>
            <person name="Ju M."/>
            <person name="Zhao R."/>
            <person name="Li G."/>
            <person name="Mu C."/>
            <person name="Tian Q."/>
            <person name="Mei H."/>
            <person name="Zhang T."/>
            <person name="Gao T."/>
            <person name="Zhang H."/>
        </authorList>
    </citation>
    <scope>NUCLEOTIDE SEQUENCE</scope>
    <source>
        <strain evidence="1">3651</strain>
    </source>
</reference>